<dbReference type="Proteomes" id="UP000050398">
    <property type="component" value="Unassembled WGS sequence"/>
</dbReference>
<dbReference type="RefSeq" id="WP_060675069.1">
    <property type="nucleotide sequence ID" value="NZ_JBCNGU010000023.1"/>
</dbReference>
<accession>A0A0P6WIP6</accession>
<name>A0A0P6WIP6_9BACI</name>
<dbReference type="PATRIC" id="fig|218284.4.peg.3047"/>
<comment type="caution">
    <text evidence="1">The sequence shown here is derived from an EMBL/GenBank/DDBJ whole genome shotgun (WGS) entry which is preliminary data.</text>
</comment>
<dbReference type="OrthoDB" id="2706506at2"/>
<gene>
    <name evidence="1" type="ORF">AM506_21220</name>
</gene>
<sequence>MMESKQTYFVDISSGDILQDPNQNASPSFRIFATPTEVNELKMLFNGNYDDDMSTMRRAQVPFRQYHNSPEDNRYDQSMRDIYAKIYLLGDEEARSHITAIGVLDKTSDHHVREDIENLK</sequence>
<organism evidence="1 2">
    <name type="scientific">Rossellomorea vietnamensis</name>
    <dbReference type="NCBI Taxonomy" id="218284"/>
    <lineage>
        <taxon>Bacteria</taxon>
        <taxon>Bacillati</taxon>
        <taxon>Bacillota</taxon>
        <taxon>Bacilli</taxon>
        <taxon>Bacillales</taxon>
        <taxon>Bacillaceae</taxon>
        <taxon>Rossellomorea</taxon>
    </lineage>
</organism>
<dbReference type="eggNOG" id="ENOG5030CMF">
    <property type="taxonomic scope" value="Bacteria"/>
</dbReference>
<dbReference type="AlphaFoldDB" id="A0A0P6WIP6"/>
<proteinExistence type="predicted"/>
<evidence type="ECO:0008006" key="3">
    <source>
        <dbReference type="Google" id="ProtNLM"/>
    </source>
</evidence>
<protein>
    <recommendedName>
        <fullName evidence="3">Hydrolase</fullName>
    </recommendedName>
</protein>
<dbReference type="EMBL" id="LIXZ01000036">
    <property type="protein sequence ID" value="KPL57629.1"/>
    <property type="molecule type" value="Genomic_DNA"/>
</dbReference>
<reference evidence="1 2" key="1">
    <citation type="submission" date="2015-08" db="EMBL/GenBank/DDBJ databases">
        <title>Draft Genome Sequence of Bacillus vietnamensis UCD-SED5.</title>
        <authorList>
            <person name="Lee R.D."/>
            <person name="Jospin G."/>
            <person name="Lang J.M."/>
            <person name="Coil D.A."/>
            <person name="Eisen J.A."/>
        </authorList>
    </citation>
    <scope>NUCLEOTIDE SEQUENCE [LARGE SCALE GENOMIC DNA]</scope>
    <source>
        <strain evidence="1 2">UCD-SED5</strain>
    </source>
</reference>
<evidence type="ECO:0000313" key="1">
    <source>
        <dbReference type="EMBL" id="KPL57629.1"/>
    </source>
</evidence>
<evidence type="ECO:0000313" key="2">
    <source>
        <dbReference type="Proteomes" id="UP000050398"/>
    </source>
</evidence>